<dbReference type="GO" id="GO:0005576">
    <property type="term" value="C:extracellular region"/>
    <property type="evidence" value="ECO:0007669"/>
    <property type="project" value="InterPro"/>
</dbReference>
<keyword evidence="2" id="KW-0732">Signal</keyword>
<dbReference type="EMBL" id="NAJM01000010">
    <property type="protein sequence ID" value="RVX72904.1"/>
    <property type="molecule type" value="Genomic_DNA"/>
</dbReference>
<organism evidence="4 5">
    <name type="scientific">Exophiala mesophila</name>
    <name type="common">Black yeast-like fungus</name>
    <dbReference type="NCBI Taxonomy" id="212818"/>
    <lineage>
        <taxon>Eukaryota</taxon>
        <taxon>Fungi</taxon>
        <taxon>Dikarya</taxon>
        <taxon>Ascomycota</taxon>
        <taxon>Pezizomycotina</taxon>
        <taxon>Eurotiomycetes</taxon>
        <taxon>Chaetothyriomycetidae</taxon>
        <taxon>Chaetothyriales</taxon>
        <taxon>Herpotrichiellaceae</taxon>
        <taxon>Exophiala</taxon>
    </lineage>
</organism>
<feature type="compositionally biased region" description="Low complexity" evidence="1">
    <location>
        <begin position="119"/>
        <end position="146"/>
    </location>
</feature>
<dbReference type="CDD" id="cd05380">
    <property type="entry name" value="CAP_euk"/>
    <property type="match status" value="1"/>
</dbReference>
<reference evidence="4 5" key="1">
    <citation type="submission" date="2017-03" db="EMBL/GenBank/DDBJ databases">
        <title>Genomes of endolithic fungi from Antarctica.</title>
        <authorList>
            <person name="Coleine C."/>
            <person name="Masonjones S."/>
            <person name="Stajich J.E."/>
        </authorList>
    </citation>
    <scope>NUCLEOTIDE SEQUENCE [LARGE SCALE GENOMIC DNA]</scope>
    <source>
        <strain evidence="4 5">CCFEE 6314</strain>
    </source>
</reference>
<feature type="region of interest" description="Disordered" evidence="1">
    <location>
        <begin position="73"/>
        <end position="186"/>
    </location>
</feature>
<feature type="compositionally biased region" description="Low complexity" evidence="1">
    <location>
        <begin position="162"/>
        <end position="176"/>
    </location>
</feature>
<evidence type="ECO:0000259" key="3">
    <source>
        <dbReference type="SMART" id="SM00198"/>
    </source>
</evidence>
<feature type="region of interest" description="Disordered" evidence="1">
    <location>
        <begin position="44"/>
        <end position="63"/>
    </location>
</feature>
<evidence type="ECO:0000256" key="1">
    <source>
        <dbReference type="SAM" id="MobiDB-lite"/>
    </source>
</evidence>
<dbReference type="Proteomes" id="UP000288859">
    <property type="component" value="Unassembled WGS sequence"/>
</dbReference>
<comment type="caution">
    <text evidence="4">The sequence shown here is derived from an EMBL/GenBank/DDBJ whole genome shotgun (WGS) entry which is preliminary data.</text>
</comment>
<feature type="signal peptide" evidence="2">
    <location>
        <begin position="1"/>
        <end position="19"/>
    </location>
</feature>
<feature type="chain" id="PRO_5019404809" description="SCP domain-containing protein" evidence="2">
    <location>
        <begin position="20"/>
        <end position="346"/>
    </location>
</feature>
<name>A0A438NAU9_EXOME</name>
<dbReference type="VEuPathDB" id="FungiDB:PV10_04023"/>
<dbReference type="PANTHER" id="PTHR10334">
    <property type="entry name" value="CYSTEINE-RICH SECRETORY PROTEIN-RELATED"/>
    <property type="match status" value="1"/>
</dbReference>
<dbReference type="SMART" id="SM00198">
    <property type="entry name" value="SCP"/>
    <property type="match status" value="1"/>
</dbReference>
<dbReference type="Gene3D" id="3.40.33.10">
    <property type="entry name" value="CAP"/>
    <property type="match status" value="1"/>
</dbReference>
<gene>
    <name evidence="4" type="ORF">B0A52_03257</name>
</gene>
<sequence length="346" mass="35209">MRSATPLVLVGLCAALASANPLDKRALVTHVEYVTITATVTGLPPTNTDAAPIDDSNTDVDGSNDWSSTWVDWNAGQGGGRGSGRGGWGGGWGGNGNGGGNWGGIGGGGGGDNGGTGGPSSTPDPEPTTTNNGNNPPPNTNTGRPTNTPPPTQPTNTPPTTQPTTTRTSPTGGSNNPAPTSISSDYKQGILDSHNIHRANHSVNALVWDDRLTNVAAQIAASCVYAHDTSTGGGGYGQNIGAGSPPSDIPAMITNLMYNNEINYYPGYGSEPSMANFHLWGHFSQIVWKSTTSIGCATQYCPNGLANTGGGVSPYFTVCNYSPPGNFGGQYAANVLAPLGHPTVVL</sequence>
<evidence type="ECO:0000313" key="4">
    <source>
        <dbReference type="EMBL" id="RVX72904.1"/>
    </source>
</evidence>
<dbReference type="Pfam" id="PF00188">
    <property type="entry name" value="CAP"/>
    <property type="match status" value="1"/>
</dbReference>
<dbReference type="AlphaFoldDB" id="A0A438NAU9"/>
<dbReference type="SUPFAM" id="SSF55797">
    <property type="entry name" value="PR-1-like"/>
    <property type="match status" value="1"/>
</dbReference>
<dbReference type="PROSITE" id="PS01009">
    <property type="entry name" value="CRISP_1"/>
    <property type="match status" value="1"/>
</dbReference>
<feature type="compositionally biased region" description="Pro residues" evidence="1">
    <location>
        <begin position="147"/>
        <end position="161"/>
    </location>
</feature>
<dbReference type="InterPro" id="IPR018244">
    <property type="entry name" value="Allrgn_V5/Tpx1_CS"/>
</dbReference>
<dbReference type="OrthoDB" id="337038at2759"/>
<dbReference type="PRINTS" id="PR00837">
    <property type="entry name" value="V5TPXLIKE"/>
</dbReference>
<evidence type="ECO:0000313" key="5">
    <source>
        <dbReference type="Proteomes" id="UP000288859"/>
    </source>
</evidence>
<feature type="domain" description="SCP" evidence="3">
    <location>
        <begin position="185"/>
        <end position="329"/>
    </location>
</feature>
<evidence type="ECO:0000256" key="2">
    <source>
        <dbReference type="SAM" id="SignalP"/>
    </source>
</evidence>
<feature type="compositionally biased region" description="Polar residues" evidence="1">
    <location>
        <begin position="177"/>
        <end position="186"/>
    </location>
</feature>
<dbReference type="InterPro" id="IPR001283">
    <property type="entry name" value="CRISP-related"/>
</dbReference>
<protein>
    <recommendedName>
        <fullName evidence="3">SCP domain-containing protein</fullName>
    </recommendedName>
</protein>
<accession>A0A438NAU9</accession>
<feature type="compositionally biased region" description="Gly residues" evidence="1">
    <location>
        <begin position="76"/>
        <end position="118"/>
    </location>
</feature>
<dbReference type="FunFam" id="3.40.33.10:FF:000018">
    <property type="entry name" value="SCP-like extracellular protein, putative"/>
    <property type="match status" value="1"/>
</dbReference>
<proteinExistence type="predicted"/>
<dbReference type="InterPro" id="IPR014044">
    <property type="entry name" value="CAP_dom"/>
</dbReference>
<dbReference type="InterPro" id="IPR035940">
    <property type="entry name" value="CAP_sf"/>
</dbReference>